<keyword evidence="2 4" id="KW-0808">Transferase</keyword>
<dbReference type="InterPro" id="IPR052562">
    <property type="entry name" value="Ketohexokinase-related"/>
</dbReference>
<dbReference type="Gene3D" id="3.40.1190.20">
    <property type="match status" value="1"/>
</dbReference>
<keyword evidence="8" id="KW-1185">Reference proteome</keyword>
<protein>
    <submittedName>
        <fullName evidence="7">Sugar/nucleoside kinase (Ribokinase family)</fullName>
    </submittedName>
</protein>
<dbReference type="PRINTS" id="PR00990">
    <property type="entry name" value="RIBOKINASE"/>
</dbReference>
<evidence type="ECO:0000313" key="8">
    <source>
        <dbReference type="Proteomes" id="UP000638648"/>
    </source>
</evidence>
<dbReference type="PANTHER" id="PTHR42774:SF3">
    <property type="entry name" value="KETOHEXOKINASE"/>
    <property type="match status" value="1"/>
</dbReference>
<gene>
    <name evidence="7" type="ORF">HEB94_001774</name>
</gene>
<keyword evidence="3 4" id="KW-0418">Kinase</keyword>
<dbReference type="InterPro" id="IPR011611">
    <property type="entry name" value="PfkB_dom"/>
</dbReference>
<dbReference type="Pfam" id="PF00294">
    <property type="entry name" value="PfkB"/>
    <property type="match status" value="2"/>
</dbReference>
<proteinExistence type="inferred from homology"/>
<dbReference type="PANTHER" id="PTHR42774">
    <property type="entry name" value="PHOSPHOTRANSFERASE SYSTEM TRANSPORT PROTEIN"/>
    <property type="match status" value="1"/>
</dbReference>
<dbReference type="InterPro" id="IPR002173">
    <property type="entry name" value="Carboh/pur_kinase_PfkB_CS"/>
</dbReference>
<feature type="region of interest" description="Disordered" evidence="5">
    <location>
        <begin position="147"/>
        <end position="166"/>
    </location>
</feature>
<evidence type="ECO:0000256" key="1">
    <source>
        <dbReference type="ARBA" id="ARBA00010688"/>
    </source>
</evidence>
<evidence type="ECO:0000256" key="2">
    <source>
        <dbReference type="ARBA" id="ARBA00022679"/>
    </source>
</evidence>
<evidence type="ECO:0000259" key="6">
    <source>
        <dbReference type="Pfam" id="PF00294"/>
    </source>
</evidence>
<dbReference type="InterPro" id="IPR002139">
    <property type="entry name" value="Ribo/fructo_kinase"/>
</dbReference>
<dbReference type="Proteomes" id="UP000638648">
    <property type="component" value="Unassembled WGS sequence"/>
</dbReference>
<reference evidence="7" key="1">
    <citation type="submission" date="2020-10" db="EMBL/GenBank/DDBJ databases">
        <title>Sequencing the genomes of 1000 actinobacteria strains.</title>
        <authorList>
            <person name="Klenk H.-P."/>
        </authorList>
    </citation>
    <scope>NUCLEOTIDE SEQUENCE</scope>
    <source>
        <strain evidence="7">DSM 45354</strain>
    </source>
</reference>
<comment type="similarity">
    <text evidence="1 4">Belongs to the carbohydrate kinase PfkB family.</text>
</comment>
<dbReference type="SUPFAM" id="SSF53613">
    <property type="entry name" value="Ribokinase-like"/>
    <property type="match status" value="1"/>
</dbReference>
<dbReference type="PROSITE" id="PS00584">
    <property type="entry name" value="PFKB_KINASES_2"/>
    <property type="match status" value="1"/>
</dbReference>
<accession>A0A927MQB1</accession>
<evidence type="ECO:0000256" key="3">
    <source>
        <dbReference type="ARBA" id="ARBA00022777"/>
    </source>
</evidence>
<evidence type="ECO:0000313" key="7">
    <source>
        <dbReference type="EMBL" id="MBE1604926.1"/>
    </source>
</evidence>
<feature type="domain" description="Carbohydrate kinase PfkB" evidence="6">
    <location>
        <begin position="1"/>
        <end position="112"/>
    </location>
</feature>
<dbReference type="RefSeq" id="WP_202896219.1">
    <property type="nucleotide sequence ID" value="NZ_BAABJL010000002.1"/>
</dbReference>
<dbReference type="AlphaFoldDB" id="A0A927MQB1"/>
<sequence>MSRLVFVGSVNHDAIAVVAHLPGPDERMLADTLVHAGGGNSATAAVTAARLGADVAFIGPVAEDATGERIRSDLAAEGIDLSGVAPVPAGAGGASVILVDQSSGTRSICTRALPAFDIGARGRELIADATWVHLDHLGWPATRGILPPPGARPGSGSGSTSGPRVSVDAGNPIPGFHPRGVDLYAPTVVALRRAYGDLGVDDLLERARLDGAGLVVATDGGDGAVALDLDGRRVDVPGFTIDVVSTLGAGDVFHGALLVAVDRGLTLTEAIRYANATAAMSCRAIDGRSGIPTASELEDWMTTATTTSAGEGYAMTSRRRVSAADRTRNASR</sequence>
<dbReference type="InterPro" id="IPR029056">
    <property type="entry name" value="Ribokinase-like"/>
</dbReference>
<feature type="domain" description="Carbohydrate kinase PfkB" evidence="6">
    <location>
        <begin position="193"/>
        <end position="293"/>
    </location>
</feature>
<evidence type="ECO:0000256" key="5">
    <source>
        <dbReference type="SAM" id="MobiDB-lite"/>
    </source>
</evidence>
<evidence type="ECO:0000256" key="4">
    <source>
        <dbReference type="RuleBase" id="RU003704"/>
    </source>
</evidence>
<dbReference type="EMBL" id="JADBEM010000001">
    <property type="protein sequence ID" value="MBE1604926.1"/>
    <property type="molecule type" value="Genomic_DNA"/>
</dbReference>
<comment type="caution">
    <text evidence="7">The sequence shown here is derived from an EMBL/GenBank/DDBJ whole genome shotgun (WGS) entry which is preliminary data.</text>
</comment>
<dbReference type="GO" id="GO:0016301">
    <property type="term" value="F:kinase activity"/>
    <property type="evidence" value="ECO:0007669"/>
    <property type="project" value="UniProtKB-KW"/>
</dbReference>
<name>A0A927MQB1_9ACTN</name>
<organism evidence="7 8">
    <name type="scientific">Actinopolymorpha pittospori</name>
    <dbReference type="NCBI Taxonomy" id="648752"/>
    <lineage>
        <taxon>Bacteria</taxon>
        <taxon>Bacillati</taxon>
        <taxon>Actinomycetota</taxon>
        <taxon>Actinomycetes</taxon>
        <taxon>Propionibacteriales</taxon>
        <taxon>Actinopolymorphaceae</taxon>
        <taxon>Actinopolymorpha</taxon>
    </lineage>
</organism>